<dbReference type="Pfam" id="PF06050">
    <property type="entry name" value="HGD-D"/>
    <property type="match status" value="1"/>
</dbReference>
<dbReference type="PANTHER" id="PTHR30548:SF6">
    <property type="entry name" value="DEHYDRATASE SUBUNIT YJIM-RELATED"/>
    <property type="match status" value="1"/>
</dbReference>
<accession>A0ABU7R8C5</accession>
<dbReference type="InterPro" id="IPR047678">
    <property type="entry name" value="YjiM-like"/>
</dbReference>
<protein>
    <submittedName>
        <fullName evidence="2">Double-cubane-cluster-containing anaerobic reductase</fullName>
    </submittedName>
</protein>
<comment type="similarity">
    <text evidence="1">Belongs to the FldB/FldC dehydratase alpha/beta subunit family.</text>
</comment>
<dbReference type="Gene3D" id="3.40.50.11890">
    <property type="match status" value="1"/>
</dbReference>
<evidence type="ECO:0000313" key="2">
    <source>
        <dbReference type="EMBL" id="MEE6146839.1"/>
    </source>
</evidence>
<dbReference type="Gene3D" id="3.40.50.11900">
    <property type="match status" value="1"/>
</dbReference>
<reference evidence="2 3" key="1">
    <citation type="submission" date="2024-01" db="EMBL/GenBank/DDBJ databases">
        <title>Description of Olsenella sp. nov., isolated from pig feces.</title>
        <authorList>
            <person name="Chang Y.-H."/>
        </authorList>
    </citation>
    <scope>NUCLEOTIDE SEQUENCE [LARGE SCALE GENOMIC DNA]</scope>
    <source>
        <strain evidence="2 3">YH-ols2223</strain>
    </source>
</reference>
<name>A0ABU7R8C5_9ACTN</name>
<organism evidence="2 3">
    <name type="scientific">Olsenella absiana</name>
    <dbReference type="NCBI Taxonomy" id="3115222"/>
    <lineage>
        <taxon>Bacteria</taxon>
        <taxon>Bacillati</taxon>
        <taxon>Actinomycetota</taxon>
        <taxon>Coriobacteriia</taxon>
        <taxon>Coriobacteriales</taxon>
        <taxon>Atopobiaceae</taxon>
        <taxon>Olsenella</taxon>
    </lineage>
</organism>
<dbReference type="EMBL" id="JAZGJQ010000002">
    <property type="protein sequence ID" value="MEE6146839.1"/>
    <property type="molecule type" value="Genomic_DNA"/>
</dbReference>
<proteinExistence type="inferred from homology"/>
<evidence type="ECO:0000256" key="1">
    <source>
        <dbReference type="ARBA" id="ARBA00005806"/>
    </source>
</evidence>
<dbReference type="Gene3D" id="1.20.1270.370">
    <property type="match status" value="1"/>
</dbReference>
<keyword evidence="3" id="KW-1185">Reference proteome</keyword>
<dbReference type="RefSeq" id="WP_330957606.1">
    <property type="nucleotide sequence ID" value="NZ_JAZGJQ010000002.1"/>
</dbReference>
<dbReference type="NCBIfam" id="NF040772">
    <property type="entry name" value="double_cubane"/>
    <property type="match status" value="1"/>
</dbReference>
<evidence type="ECO:0000313" key="3">
    <source>
        <dbReference type="Proteomes" id="UP001332931"/>
    </source>
</evidence>
<comment type="caution">
    <text evidence="2">The sequence shown here is derived from an EMBL/GenBank/DDBJ whole genome shotgun (WGS) entry which is preliminary data.</text>
</comment>
<gene>
    <name evidence="2" type="ORF">VXJ25_02335</name>
</gene>
<dbReference type="InterPro" id="IPR010327">
    <property type="entry name" value="FldB/FldC_alpha/beta"/>
</dbReference>
<dbReference type="PANTHER" id="PTHR30548">
    <property type="entry name" value="2-HYDROXYGLUTARYL-COA DEHYDRATASE, D-COMPONENT-RELATED"/>
    <property type="match status" value="1"/>
</dbReference>
<dbReference type="Proteomes" id="UP001332931">
    <property type="component" value="Unassembled WGS sequence"/>
</dbReference>
<sequence>MPTATLPNSSTQIPAPFDLPKTFEEYDESRRKSFMRVHDFKKAGGRLVGTLCTYAPAEVIEAAGAACVGLCGTSDEPIGAAETVLPKNLCPLIKSTYGFALTDKCPYTYFSDLIVGETTCDGKKKMYELLGDIRPTYVLHLPNGQLRDHEKQGWYEEVVALKQRLEELFGVTITDDDLRQAVHNRNVYRQALLDLFELQRADPCPMTSVEFMTTLQSGTFAMDVVTQAEKIEQLVATRRQEAAEGKAAVRAGAKRIVLSGCPAGGLINKVGKTIDDNGGVIVCLDNCMGERTNSMMVDEDAPDILRAISDRYLQINCSVMTPNPGRVENTLAMVEKYHADGVVDAVLQACHTFNLESVNMGRTLEDRGIPYMKLETDYSAGDQGQVSTRLSAFIEMI</sequence>